<accession>A0A2U9PEL0</accession>
<evidence type="ECO:0000313" key="3">
    <source>
        <dbReference type="Proteomes" id="UP000242372"/>
    </source>
</evidence>
<dbReference type="EMBL" id="MG973030">
    <property type="protein sequence ID" value="AWT50344.1"/>
    <property type="molecule type" value="Genomic_DNA"/>
</dbReference>
<sequence length="178" mass="21043">MSYNLAGICLSITVMIAMLIAFRFVNDFSTVRNKADKHGLKGRWATPDMYYMFRDKVLQTKLGNYRGDEFSIMFDPQITKSVLRQVLANLDYPDIRLLRNRADNTITFIVLVEGYLYRMTFILNFMTSFHGEYCDDATLRRQLYRETVEFMEQYQGWTRTQRIVKMAEEELLHAKVAQ</sequence>
<keyword evidence="1" id="KW-1133">Transmembrane helix</keyword>
<dbReference type="RefSeq" id="YP_009837636.1">
    <property type="nucleotide sequence ID" value="NC_048702.1"/>
</dbReference>
<reference evidence="2 3" key="1">
    <citation type="submission" date="2018-02" db="EMBL/GenBank/DDBJ databases">
        <title>Complete Genome Sequences of Erwinia amylovora Phages vB_EamP-S2 and vB_EamM-Bue1.</title>
        <authorList>
            <person name="Knecht L.E."/>
        </authorList>
    </citation>
    <scope>NUCLEOTIDE SEQUENCE [LARGE SCALE GENOMIC DNA]</scope>
</reference>
<evidence type="ECO:0000313" key="2">
    <source>
        <dbReference type="EMBL" id="AWT50344.1"/>
    </source>
</evidence>
<organism evidence="2 3">
    <name type="scientific">Erwinia phage vB_EamM-Bue1</name>
    <dbReference type="NCBI Taxonomy" id="2099338"/>
    <lineage>
        <taxon>Viruses</taxon>
        <taxon>Duplodnaviria</taxon>
        <taxon>Heunggongvirae</taxon>
        <taxon>Uroviricota</taxon>
        <taxon>Caudoviricetes</taxon>
        <taxon>Pantevenvirales</taxon>
        <taxon>Ackermannviridae</taxon>
        <taxon>Nezavisimistyvirus</taxon>
        <taxon>Nezavisimistyvirus bue1</taxon>
    </lineage>
</organism>
<feature type="transmembrane region" description="Helical" evidence="1">
    <location>
        <begin position="6"/>
        <end position="25"/>
    </location>
</feature>
<proteinExistence type="predicted"/>
<dbReference type="GeneID" id="55607829"/>
<dbReference type="KEGG" id="vg:55607829"/>
<dbReference type="Proteomes" id="UP000242372">
    <property type="component" value="Segment"/>
</dbReference>
<keyword evidence="3" id="KW-1185">Reference proteome</keyword>
<name>A0A2U9PEL0_9CAUD</name>
<evidence type="ECO:0000256" key="1">
    <source>
        <dbReference type="SAM" id="Phobius"/>
    </source>
</evidence>
<protein>
    <submittedName>
        <fullName evidence="2">Uncharacterized protein</fullName>
    </submittedName>
</protein>
<keyword evidence="1" id="KW-0472">Membrane</keyword>
<keyword evidence="1" id="KW-0812">Transmembrane</keyword>